<dbReference type="Proteomes" id="UP000265566">
    <property type="component" value="Chromosome 7"/>
</dbReference>
<dbReference type="AlphaFoldDB" id="A0A396H6D9"/>
<accession>A0A396H6D9</accession>
<reference evidence="2" key="1">
    <citation type="journal article" date="2018" name="Nat. Plants">
        <title>Whole-genome landscape of Medicago truncatula symbiotic genes.</title>
        <authorList>
            <person name="Pecrix Y."/>
            <person name="Gamas P."/>
            <person name="Carrere S."/>
        </authorList>
    </citation>
    <scope>NUCLEOTIDE SEQUENCE</scope>
    <source>
        <tissue evidence="2">Leaves</tissue>
    </source>
</reference>
<keyword evidence="1" id="KW-0812">Transmembrane</keyword>
<keyword evidence="1" id="KW-0472">Membrane</keyword>
<keyword evidence="1" id="KW-1133">Transmembrane helix</keyword>
<dbReference type="Gramene" id="rna43575">
    <property type="protein sequence ID" value="RHN48820.1"/>
    <property type="gene ID" value="gene43575"/>
</dbReference>
<gene>
    <name evidence="2" type="ORF">MtrunA17_Chr7g0267841</name>
</gene>
<comment type="caution">
    <text evidence="2">The sequence shown here is derived from an EMBL/GenBank/DDBJ whole genome shotgun (WGS) entry which is preliminary data.</text>
</comment>
<evidence type="ECO:0000256" key="1">
    <source>
        <dbReference type="SAM" id="Phobius"/>
    </source>
</evidence>
<dbReference type="EMBL" id="PSQE01000007">
    <property type="protein sequence ID" value="RHN48820.1"/>
    <property type="molecule type" value="Genomic_DNA"/>
</dbReference>
<name>A0A396H6D9_MEDTR</name>
<feature type="transmembrane region" description="Helical" evidence="1">
    <location>
        <begin position="33"/>
        <end position="53"/>
    </location>
</feature>
<organism evidence="2">
    <name type="scientific">Medicago truncatula</name>
    <name type="common">Barrel medic</name>
    <name type="synonym">Medicago tribuloides</name>
    <dbReference type="NCBI Taxonomy" id="3880"/>
    <lineage>
        <taxon>Eukaryota</taxon>
        <taxon>Viridiplantae</taxon>
        <taxon>Streptophyta</taxon>
        <taxon>Embryophyta</taxon>
        <taxon>Tracheophyta</taxon>
        <taxon>Spermatophyta</taxon>
        <taxon>Magnoliopsida</taxon>
        <taxon>eudicotyledons</taxon>
        <taxon>Gunneridae</taxon>
        <taxon>Pentapetalae</taxon>
        <taxon>rosids</taxon>
        <taxon>fabids</taxon>
        <taxon>Fabales</taxon>
        <taxon>Fabaceae</taxon>
        <taxon>Papilionoideae</taxon>
        <taxon>50 kb inversion clade</taxon>
        <taxon>NPAAA clade</taxon>
        <taxon>Hologalegina</taxon>
        <taxon>IRL clade</taxon>
        <taxon>Trifolieae</taxon>
        <taxon>Medicago</taxon>
    </lineage>
</organism>
<sequence>MKPNSAYLPFHSLSPTPTLCQIPSLTQHTHTIFTFRLGSFFIIFIKTLLLVFLRDLYTGCTNKNKELYSV</sequence>
<protein>
    <recommendedName>
        <fullName evidence="3">Transmembrane protein</fullName>
    </recommendedName>
</protein>
<evidence type="ECO:0008006" key="3">
    <source>
        <dbReference type="Google" id="ProtNLM"/>
    </source>
</evidence>
<proteinExistence type="predicted"/>
<evidence type="ECO:0000313" key="2">
    <source>
        <dbReference type="EMBL" id="RHN48820.1"/>
    </source>
</evidence>